<dbReference type="InterPro" id="IPR001387">
    <property type="entry name" value="Cro/C1-type_HTH"/>
</dbReference>
<dbReference type="InterPro" id="IPR015927">
    <property type="entry name" value="Peptidase_S24_S26A/B/C"/>
</dbReference>
<dbReference type="CDD" id="cd00093">
    <property type="entry name" value="HTH_XRE"/>
    <property type="match status" value="1"/>
</dbReference>
<keyword evidence="1" id="KW-0805">Transcription regulation</keyword>
<dbReference type="Pfam" id="PF00717">
    <property type="entry name" value="Peptidase_S24"/>
    <property type="match status" value="1"/>
</dbReference>
<dbReference type="PANTHER" id="PTHR40661">
    <property type="match status" value="1"/>
</dbReference>
<reference evidence="6 7" key="1">
    <citation type="submission" date="2018-07" db="EMBL/GenBank/DDBJ databases">
        <title>Venubactetium sediminum gen. nov., sp. nov., isolated from a marine solar saltern.</title>
        <authorList>
            <person name="Wang S."/>
        </authorList>
    </citation>
    <scope>NUCLEOTIDE SEQUENCE [LARGE SCALE GENOMIC DNA]</scope>
    <source>
        <strain evidence="6 7">WD2A32</strain>
    </source>
</reference>
<protein>
    <submittedName>
        <fullName evidence="6">XRE family transcriptional regulator</fullName>
    </submittedName>
</protein>
<feature type="region of interest" description="Disordered" evidence="4">
    <location>
        <begin position="1"/>
        <end position="36"/>
    </location>
</feature>
<evidence type="ECO:0000256" key="1">
    <source>
        <dbReference type="ARBA" id="ARBA00023015"/>
    </source>
</evidence>
<dbReference type="SUPFAM" id="SSF47413">
    <property type="entry name" value="lambda repressor-like DNA-binding domains"/>
    <property type="match status" value="1"/>
</dbReference>
<dbReference type="InterPro" id="IPR036286">
    <property type="entry name" value="LexA/Signal_pep-like_sf"/>
</dbReference>
<dbReference type="PROSITE" id="PS50943">
    <property type="entry name" value="HTH_CROC1"/>
    <property type="match status" value="1"/>
</dbReference>
<dbReference type="EMBL" id="QPMH01000011">
    <property type="protein sequence ID" value="RDD61520.1"/>
    <property type="molecule type" value="Genomic_DNA"/>
</dbReference>
<evidence type="ECO:0000313" key="7">
    <source>
        <dbReference type="Proteomes" id="UP000253941"/>
    </source>
</evidence>
<accession>A0A369T885</accession>
<evidence type="ECO:0000259" key="5">
    <source>
        <dbReference type="PROSITE" id="PS50943"/>
    </source>
</evidence>
<keyword evidence="3" id="KW-0804">Transcription</keyword>
<keyword evidence="2" id="KW-0238">DNA-binding</keyword>
<proteinExistence type="predicted"/>
<dbReference type="Gene3D" id="1.10.260.40">
    <property type="entry name" value="lambda repressor-like DNA-binding domains"/>
    <property type="match status" value="1"/>
</dbReference>
<evidence type="ECO:0000256" key="4">
    <source>
        <dbReference type="SAM" id="MobiDB-lite"/>
    </source>
</evidence>
<dbReference type="InterPro" id="IPR010982">
    <property type="entry name" value="Lambda_DNA-bd_dom_sf"/>
</dbReference>
<name>A0A369T885_9PROT</name>
<dbReference type="GO" id="GO:0003677">
    <property type="term" value="F:DNA binding"/>
    <property type="evidence" value="ECO:0007669"/>
    <property type="project" value="UniProtKB-KW"/>
</dbReference>
<organism evidence="6 7">
    <name type="scientific">Ferruginivarius sediminum</name>
    <dbReference type="NCBI Taxonomy" id="2661937"/>
    <lineage>
        <taxon>Bacteria</taxon>
        <taxon>Pseudomonadati</taxon>
        <taxon>Pseudomonadota</taxon>
        <taxon>Alphaproteobacteria</taxon>
        <taxon>Rhodospirillales</taxon>
        <taxon>Rhodospirillaceae</taxon>
        <taxon>Ferruginivarius</taxon>
    </lineage>
</organism>
<gene>
    <name evidence="6" type="ORF">DRB17_12530</name>
</gene>
<evidence type="ECO:0000256" key="3">
    <source>
        <dbReference type="ARBA" id="ARBA00023163"/>
    </source>
</evidence>
<evidence type="ECO:0000313" key="6">
    <source>
        <dbReference type="EMBL" id="RDD61520.1"/>
    </source>
</evidence>
<dbReference type="PANTHER" id="PTHR40661:SF3">
    <property type="entry name" value="FELS-1 PROPHAGE TRANSCRIPTIONAL REGULATOR"/>
    <property type="match status" value="1"/>
</dbReference>
<dbReference type="Gene3D" id="2.10.109.10">
    <property type="entry name" value="Umud Fragment, subunit A"/>
    <property type="match status" value="1"/>
</dbReference>
<dbReference type="Proteomes" id="UP000253941">
    <property type="component" value="Unassembled WGS sequence"/>
</dbReference>
<dbReference type="AlphaFoldDB" id="A0A369T885"/>
<comment type="caution">
    <text evidence="6">The sequence shown here is derived from an EMBL/GenBank/DDBJ whole genome shotgun (WGS) entry which is preliminary data.</text>
</comment>
<dbReference type="SMART" id="SM00530">
    <property type="entry name" value="HTH_XRE"/>
    <property type="match status" value="1"/>
</dbReference>
<dbReference type="SUPFAM" id="SSF51306">
    <property type="entry name" value="LexA/Signal peptidase"/>
    <property type="match status" value="1"/>
</dbReference>
<sequence>MRRHMAEEDEKQDNEANEDRASASATPEETTDTGFATLGNRVRAVLNHYRTRAEAARIAGRSTDQLQLYVRGRTEPGLEVMARLCRGPGISLDWLATGKGSMKISERSASNPSNREYNSDIHLPRGYMLRPDTQEPVYSDLIVDSLTFRADYLRSLLGREPTDIFLLRIDGDAMEPTLRAGDLCLVDAQKTRVSASGLYALLIDGAPQVRRVDLDRNGVNIIADNTHYPPKHVPENRRSHTDVLGRIVCIENKMQ</sequence>
<feature type="compositionally biased region" description="Polar residues" evidence="4">
    <location>
        <begin position="23"/>
        <end position="34"/>
    </location>
</feature>
<keyword evidence="7" id="KW-1185">Reference proteome</keyword>
<dbReference type="InterPro" id="IPR039418">
    <property type="entry name" value="LexA-like"/>
</dbReference>
<feature type="domain" description="HTH cro/C1-type" evidence="5">
    <location>
        <begin position="51"/>
        <end position="95"/>
    </location>
</feature>
<evidence type="ECO:0000256" key="2">
    <source>
        <dbReference type="ARBA" id="ARBA00023125"/>
    </source>
</evidence>
<dbReference type="CDD" id="cd06529">
    <property type="entry name" value="S24_LexA-like"/>
    <property type="match status" value="1"/>
</dbReference>